<feature type="transmembrane region" description="Helical" evidence="8">
    <location>
        <begin position="341"/>
        <end position="359"/>
    </location>
</feature>
<feature type="transmembrane region" description="Helical" evidence="8">
    <location>
        <begin position="132"/>
        <end position="150"/>
    </location>
</feature>
<feature type="transmembrane region" description="Helical" evidence="8">
    <location>
        <begin position="217"/>
        <end position="235"/>
    </location>
</feature>
<comment type="subcellular location">
    <subcellularLocation>
        <location evidence="1">Cell membrane</location>
        <topology evidence="1">Multi-pass membrane protein</topology>
    </subcellularLocation>
</comment>
<keyword evidence="5 8" id="KW-0812">Transmembrane</keyword>
<comment type="caution">
    <text evidence="11">The sequence shown here is derived from an EMBL/GenBank/DDBJ whole genome shotgun (WGS) entry which is preliminary data.</text>
</comment>
<evidence type="ECO:0000256" key="2">
    <source>
        <dbReference type="ARBA" id="ARBA00022448"/>
    </source>
</evidence>
<name>A0AAE1H0A2_9NEOP</name>
<evidence type="ECO:0000256" key="8">
    <source>
        <dbReference type="SAM" id="Phobius"/>
    </source>
</evidence>
<keyword evidence="7 8" id="KW-0472">Membrane</keyword>
<dbReference type="AlphaFoldDB" id="A0AAE1H0A2"/>
<evidence type="ECO:0000256" key="7">
    <source>
        <dbReference type="ARBA" id="ARBA00023136"/>
    </source>
</evidence>
<feature type="chain" id="PRO_5041914984" evidence="9">
    <location>
        <begin position="24"/>
        <end position="560"/>
    </location>
</feature>
<evidence type="ECO:0000256" key="3">
    <source>
        <dbReference type="ARBA" id="ARBA00022475"/>
    </source>
</evidence>
<feature type="transmembrane region" description="Helical" evidence="8">
    <location>
        <begin position="406"/>
        <end position="431"/>
    </location>
</feature>
<evidence type="ECO:0000256" key="5">
    <source>
        <dbReference type="ARBA" id="ARBA00022692"/>
    </source>
</evidence>
<dbReference type="PRINTS" id="PR00171">
    <property type="entry name" value="SUGRTRNSPORT"/>
</dbReference>
<evidence type="ECO:0000256" key="6">
    <source>
        <dbReference type="ARBA" id="ARBA00022989"/>
    </source>
</evidence>
<dbReference type="GO" id="GO:0005886">
    <property type="term" value="C:plasma membrane"/>
    <property type="evidence" value="ECO:0007669"/>
    <property type="project" value="UniProtKB-SubCell"/>
</dbReference>
<evidence type="ECO:0000256" key="4">
    <source>
        <dbReference type="ARBA" id="ARBA00022597"/>
    </source>
</evidence>
<proteinExistence type="predicted"/>
<feature type="domain" description="Major facilitator superfamily (MFS) profile" evidence="10">
    <location>
        <begin position="45"/>
        <end position="497"/>
    </location>
</feature>
<dbReference type="GO" id="GO:0022857">
    <property type="term" value="F:transmembrane transporter activity"/>
    <property type="evidence" value="ECO:0007669"/>
    <property type="project" value="InterPro"/>
</dbReference>
<dbReference type="Gene3D" id="1.20.1250.20">
    <property type="entry name" value="MFS general substrate transporter like domains"/>
    <property type="match status" value="1"/>
</dbReference>
<gene>
    <name evidence="11" type="ORF">KUF71_021929</name>
</gene>
<dbReference type="Pfam" id="PF00083">
    <property type="entry name" value="Sugar_tr"/>
    <property type="match status" value="1"/>
</dbReference>
<evidence type="ECO:0000256" key="9">
    <source>
        <dbReference type="SAM" id="SignalP"/>
    </source>
</evidence>
<organism evidence="11 12">
    <name type="scientific">Frankliniella fusca</name>
    <dbReference type="NCBI Taxonomy" id="407009"/>
    <lineage>
        <taxon>Eukaryota</taxon>
        <taxon>Metazoa</taxon>
        <taxon>Ecdysozoa</taxon>
        <taxon>Arthropoda</taxon>
        <taxon>Hexapoda</taxon>
        <taxon>Insecta</taxon>
        <taxon>Pterygota</taxon>
        <taxon>Neoptera</taxon>
        <taxon>Paraneoptera</taxon>
        <taxon>Thysanoptera</taxon>
        <taxon>Terebrantia</taxon>
        <taxon>Thripoidea</taxon>
        <taxon>Thripidae</taxon>
        <taxon>Frankliniella</taxon>
    </lineage>
</organism>
<dbReference type="InterPro" id="IPR036259">
    <property type="entry name" value="MFS_trans_sf"/>
</dbReference>
<reference evidence="11" key="1">
    <citation type="submission" date="2021-07" db="EMBL/GenBank/DDBJ databases">
        <authorList>
            <person name="Catto M.A."/>
            <person name="Jacobson A."/>
            <person name="Kennedy G."/>
            <person name="Labadie P."/>
            <person name="Hunt B.G."/>
            <person name="Srinivasan R."/>
        </authorList>
    </citation>
    <scope>NUCLEOTIDE SEQUENCE</scope>
    <source>
        <strain evidence="11">PL_HMW_Pooled</strain>
        <tissue evidence="11">Head</tissue>
    </source>
</reference>
<sequence length="560" mass="58454">MRLKGLTLLFLQVTAQALGSAMAARGSTVRVNAGTRFTHCSQVLAALAVSLGPFAAGLGKGYSSPAIASLQEQQRVPLDPGGAAGAVGGGATDSGFTVSPQQASWVASLSLLGALFGGLLGGMAMRYGRRKVLLVTAVPFSASWLVTVFATSVEMMFVTAFVGGFCCSIVLLVTQVYVSEIAGPDIRGCLSAVLKMVGQVGVLLSFLGGAYLDWRQLALVVAVAPIMLFVSVLYVPETPSYLVLAGKDDEAARALQWLRGPDTDVGPELAVIRSNILCATDDSTPPRSPASFMTHSHRMLRPALTTCGLMLFQRFSGAQAFQFYAVPIFRQTFGGMSPHGGAIAVAFVQLLASLLSGLLIDTVGRLPLLIASSVFMSMALAGFGSFAYYMDAQGDRGAALGGSHDWIPLLCVLVFTVAFSLGISPISWLLISELFPLQYRGAGSSLATSFSYACAFVGVKTFVDFQQALGLHGAFWLYAAISVCGLCFVVCCVPETKGRDLDEMSPRWNTAASATAATAAAGVRVQPPPAVPAAHLAHHHHHHHHMGLGLGPGLGPPGGA</sequence>
<feature type="transmembrane region" description="Helical" evidence="8">
    <location>
        <begin position="103"/>
        <end position="125"/>
    </location>
</feature>
<dbReference type="FunFam" id="1.20.1250.20:FF:000218">
    <property type="entry name" value="facilitated trehalose transporter Tret1"/>
    <property type="match status" value="1"/>
</dbReference>
<dbReference type="InterPro" id="IPR050549">
    <property type="entry name" value="MFS_Trehalose_Transporter"/>
</dbReference>
<dbReference type="InterPro" id="IPR020846">
    <property type="entry name" value="MFS_dom"/>
</dbReference>
<protein>
    <submittedName>
        <fullName evidence="11">Facilitated trehalose transporter Tret1</fullName>
    </submittedName>
</protein>
<evidence type="ECO:0000256" key="1">
    <source>
        <dbReference type="ARBA" id="ARBA00004651"/>
    </source>
</evidence>
<keyword evidence="4" id="KW-0762">Sugar transport</keyword>
<keyword evidence="3" id="KW-1003">Cell membrane</keyword>
<keyword evidence="9" id="KW-0732">Signal</keyword>
<feature type="signal peptide" evidence="9">
    <location>
        <begin position="1"/>
        <end position="23"/>
    </location>
</feature>
<accession>A0AAE1H0A2</accession>
<dbReference type="InterPro" id="IPR003663">
    <property type="entry name" value="Sugar/inositol_transpt"/>
</dbReference>
<dbReference type="SUPFAM" id="SSF103473">
    <property type="entry name" value="MFS general substrate transporter"/>
    <property type="match status" value="1"/>
</dbReference>
<evidence type="ECO:0000313" key="12">
    <source>
        <dbReference type="Proteomes" id="UP001219518"/>
    </source>
</evidence>
<feature type="transmembrane region" description="Helical" evidence="8">
    <location>
        <begin position="156"/>
        <end position="178"/>
    </location>
</feature>
<dbReference type="PANTHER" id="PTHR48021:SF34">
    <property type="entry name" value="FACILITATED TREHALOSE TRANSPORTER TRET1-2 HOMOLOG-LIKE PROTEIN"/>
    <property type="match status" value="1"/>
</dbReference>
<dbReference type="PROSITE" id="PS50850">
    <property type="entry name" value="MFS"/>
    <property type="match status" value="1"/>
</dbReference>
<feature type="transmembrane region" description="Helical" evidence="8">
    <location>
        <begin position="190"/>
        <end position="211"/>
    </location>
</feature>
<dbReference type="Proteomes" id="UP001219518">
    <property type="component" value="Unassembled WGS sequence"/>
</dbReference>
<keyword evidence="2" id="KW-0813">Transport</keyword>
<dbReference type="EMBL" id="JAHWGI010000292">
    <property type="protein sequence ID" value="KAK3912359.1"/>
    <property type="molecule type" value="Genomic_DNA"/>
</dbReference>
<feature type="transmembrane region" description="Helical" evidence="8">
    <location>
        <begin position="366"/>
        <end position="386"/>
    </location>
</feature>
<evidence type="ECO:0000259" key="10">
    <source>
        <dbReference type="PROSITE" id="PS50850"/>
    </source>
</evidence>
<reference evidence="11" key="2">
    <citation type="journal article" date="2023" name="BMC Genomics">
        <title>Pest status, molecular evolution, and epigenetic factors derived from the genome assembly of Frankliniella fusca, a thysanopteran phytovirus vector.</title>
        <authorList>
            <person name="Catto M.A."/>
            <person name="Labadie P.E."/>
            <person name="Jacobson A.L."/>
            <person name="Kennedy G.G."/>
            <person name="Srinivasan R."/>
            <person name="Hunt B.G."/>
        </authorList>
    </citation>
    <scope>NUCLEOTIDE SEQUENCE</scope>
    <source>
        <strain evidence="11">PL_HMW_Pooled</strain>
    </source>
</reference>
<feature type="transmembrane region" description="Helical" evidence="8">
    <location>
        <begin position="475"/>
        <end position="494"/>
    </location>
</feature>
<dbReference type="PANTHER" id="PTHR48021">
    <property type="match status" value="1"/>
</dbReference>
<evidence type="ECO:0000313" key="11">
    <source>
        <dbReference type="EMBL" id="KAK3912359.1"/>
    </source>
</evidence>
<keyword evidence="6 8" id="KW-1133">Transmembrane helix</keyword>
<keyword evidence="12" id="KW-1185">Reference proteome</keyword>
<dbReference type="InterPro" id="IPR005828">
    <property type="entry name" value="MFS_sugar_transport-like"/>
</dbReference>